<proteinExistence type="predicted"/>
<dbReference type="Proteomes" id="UP001499915">
    <property type="component" value="Unassembled WGS sequence"/>
</dbReference>
<evidence type="ECO:0000313" key="2">
    <source>
        <dbReference type="Proteomes" id="UP001499915"/>
    </source>
</evidence>
<comment type="caution">
    <text evidence="1">The sequence shown here is derived from an EMBL/GenBank/DDBJ whole genome shotgun (WGS) entry which is preliminary data.</text>
</comment>
<dbReference type="EMBL" id="BAAAET010000002">
    <property type="protein sequence ID" value="GAA0688506.1"/>
    <property type="molecule type" value="Genomic_DNA"/>
</dbReference>
<name>A0ABP3TAN0_9GAMM</name>
<reference evidence="2" key="1">
    <citation type="journal article" date="2019" name="Int. J. Syst. Evol. Microbiol.">
        <title>The Global Catalogue of Microorganisms (GCM) 10K type strain sequencing project: providing services to taxonomists for standard genome sequencing and annotation.</title>
        <authorList>
            <consortium name="The Broad Institute Genomics Platform"/>
            <consortium name="The Broad Institute Genome Sequencing Center for Infectious Disease"/>
            <person name="Wu L."/>
            <person name="Ma J."/>
        </authorList>
    </citation>
    <scope>NUCLEOTIDE SEQUENCE [LARGE SCALE GENOMIC DNA]</scope>
    <source>
        <strain evidence="2">JCM 15134</strain>
    </source>
</reference>
<evidence type="ECO:0000313" key="1">
    <source>
        <dbReference type="EMBL" id="GAA0688506.1"/>
    </source>
</evidence>
<protein>
    <submittedName>
        <fullName evidence="1">Uncharacterized protein</fullName>
    </submittedName>
</protein>
<sequence length="52" mass="6168">MQNETDIDRNKLREDIDIGLSIFLIAFYHEKARTYENNLNIISNKTNPTKKK</sequence>
<accession>A0ABP3TAN0</accession>
<organism evidence="1 2">
    <name type="scientific">Marinobacterium maritimum</name>
    <dbReference type="NCBI Taxonomy" id="500162"/>
    <lineage>
        <taxon>Bacteria</taxon>
        <taxon>Pseudomonadati</taxon>
        <taxon>Pseudomonadota</taxon>
        <taxon>Gammaproteobacteria</taxon>
        <taxon>Oceanospirillales</taxon>
        <taxon>Oceanospirillaceae</taxon>
        <taxon>Marinobacterium</taxon>
    </lineage>
</organism>
<gene>
    <name evidence="1" type="ORF">GCM10009104_13390</name>
</gene>
<keyword evidence="2" id="KW-1185">Reference proteome</keyword>